<sequence>CYTNAAKASISRRAVARPSFLIEMGATTLVGKQTLVRETRKVVRAIFPVLKEKGESLKDVTEKLLLVFNYDLDIRLQHYAIHVLPIGYLDNFARGVIGYSVGTNITALRWLRLSNRKFVLKGSFGTETSTYNSLGDVTGTAPYDHITKEKLEKKFSRFLGAIEQTIAPADGVEIPPEHVVKREHVAVMKRPAICHSIKCSKLNLPDFLLEIECGPGFSPRTFVHDLGKDLDSCAHVVHLEQTQYGPFTLEHALPAYRWSWDEASAASEKLRSLWSSHVDKVRSDMKDQYHLFKNLARYC</sequence>
<dbReference type="EMBL" id="JO841757">
    <property type="protein sequence ID" value="AEO33374.1"/>
    <property type="molecule type" value="mRNA"/>
</dbReference>
<evidence type="ECO:0000256" key="4">
    <source>
        <dbReference type="ARBA" id="ARBA00023235"/>
    </source>
</evidence>
<dbReference type="InterPro" id="IPR002501">
    <property type="entry name" value="PsdUridine_synth_N"/>
</dbReference>
<dbReference type="GO" id="GO:0006400">
    <property type="term" value="P:tRNA modification"/>
    <property type="evidence" value="ECO:0007669"/>
    <property type="project" value="TreeGrafter"/>
</dbReference>
<reference evidence="6" key="1">
    <citation type="journal article" date="2011" name="PLoS ONE">
        <title>A deep insight into the sialotranscriptome of the gulf coast tick, Amblyomma maculatum.</title>
        <authorList>
            <person name="Karim S."/>
            <person name="Singh P."/>
            <person name="Ribeiro J.M."/>
        </authorList>
    </citation>
    <scope>NUCLEOTIDE SEQUENCE</scope>
    <source>
        <tissue evidence="6">Salivary gland</tissue>
    </source>
</reference>
<keyword evidence="4" id="KW-0413">Isomerase</keyword>
<organism evidence="6">
    <name type="scientific">Amblyomma maculatum</name>
    <name type="common">Gulf Coast tick</name>
    <dbReference type="NCBI Taxonomy" id="34609"/>
    <lineage>
        <taxon>Eukaryota</taxon>
        <taxon>Metazoa</taxon>
        <taxon>Ecdysozoa</taxon>
        <taxon>Arthropoda</taxon>
        <taxon>Chelicerata</taxon>
        <taxon>Arachnida</taxon>
        <taxon>Acari</taxon>
        <taxon>Parasitiformes</taxon>
        <taxon>Ixodida</taxon>
        <taxon>Ixodoidea</taxon>
        <taxon>Ixodidae</taxon>
        <taxon>Amblyomminae</taxon>
        <taxon>Amblyomma</taxon>
    </lineage>
</organism>
<evidence type="ECO:0000256" key="2">
    <source>
        <dbReference type="ARBA" id="ARBA00012787"/>
    </source>
</evidence>
<feature type="non-terminal residue" evidence="6">
    <location>
        <position position="1"/>
    </location>
</feature>
<keyword evidence="3" id="KW-0819">tRNA processing</keyword>
<comment type="similarity">
    <text evidence="1">Belongs to the pseudouridine synthase TruB family.</text>
</comment>
<evidence type="ECO:0000256" key="3">
    <source>
        <dbReference type="ARBA" id="ARBA00022694"/>
    </source>
</evidence>
<dbReference type="PANTHER" id="PTHR13767:SF2">
    <property type="entry name" value="PSEUDOURIDYLATE SYNTHASE TRUB1"/>
    <property type="match status" value="1"/>
</dbReference>
<protein>
    <recommendedName>
        <fullName evidence="2">tRNA pseudouridine(55) synthase</fullName>
        <ecNumber evidence="2">5.4.99.25</ecNumber>
    </recommendedName>
</protein>
<accession>G3MIQ6</accession>
<dbReference type="Pfam" id="PF01509">
    <property type="entry name" value="TruB_N"/>
    <property type="match status" value="1"/>
</dbReference>
<proteinExistence type="evidence at transcript level"/>
<dbReference type="SUPFAM" id="SSF55120">
    <property type="entry name" value="Pseudouridine synthase"/>
    <property type="match status" value="1"/>
</dbReference>
<dbReference type="InterPro" id="IPR020103">
    <property type="entry name" value="PsdUridine_synth_cat_dom_sf"/>
</dbReference>
<dbReference type="GO" id="GO:0005634">
    <property type="term" value="C:nucleus"/>
    <property type="evidence" value="ECO:0007669"/>
    <property type="project" value="TreeGrafter"/>
</dbReference>
<feature type="domain" description="Pseudouridine synthase II N-terminal" evidence="5">
    <location>
        <begin position="87"/>
        <end position="216"/>
    </location>
</feature>
<dbReference type="EC" id="5.4.99.25" evidence="2"/>
<evidence type="ECO:0000313" key="6">
    <source>
        <dbReference type="EMBL" id="AEO33374.1"/>
    </source>
</evidence>
<evidence type="ECO:0000256" key="1">
    <source>
        <dbReference type="ARBA" id="ARBA00008999"/>
    </source>
</evidence>
<dbReference type="AlphaFoldDB" id="G3MIQ6"/>
<dbReference type="GO" id="GO:1990481">
    <property type="term" value="P:mRNA pseudouridine synthesis"/>
    <property type="evidence" value="ECO:0007669"/>
    <property type="project" value="TreeGrafter"/>
</dbReference>
<dbReference type="PANTHER" id="PTHR13767">
    <property type="entry name" value="TRNA-PSEUDOURIDINE SYNTHASE"/>
    <property type="match status" value="1"/>
</dbReference>
<name>G3MIQ6_AMBMU</name>
<dbReference type="InterPro" id="IPR014780">
    <property type="entry name" value="tRNA_psdUridine_synth_TruB"/>
</dbReference>
<dbReference type="Gene3D" id="3.30.2350.10">
    <property type="entry name" value="Pseudouridine synthase"/>
    <property type="match status" value="1"/>
</dbReference>
<dbReference type="GO" id="GO:0003723">
    <property type="term" value="F:RNA binding"/>
    <property type="evidence" value="ECO:0007669"/>
    <property type="project" value="InterPro"/>
</dbReference>
<evidence type="ECO:0000259" key="5">
    <source>
        <dbReference type="Pfam" id="PF01509"/>
    </source>
</evidence>
<dbReference type="GO" id="GO:0160148">
    <property type="term" value="F:tRNA pseudouridine(55) synthase activity"/>
    <property type="evidence" value="ECO:0007669"/>
    <property type="project" value="UniProtKB-EC"/>
</dbReference>